<name>A0A6V8IB20_9PROT</name>
<sequence length="50" mass="5560">MRHHASTTRYRLLTPQCGNSARPITTKRALAGVGIYTDQTQSSRLAETRS</sequence>
<organism evidence="1 2">
    <name type="scientific">Acetobacter persici</name>
    <dbReference type="NCBI Taxonomy" id="1076596"/>
    <lineage>
        <taxon>Bacteria</taxon>
        <taxon>Pseudomonadati</taxon>
        <taxon>Pseudomonadota</taxon>
        <taxon>Alphaproteobacteria</taxon>
        <taxon>Acetobacterales</taxon>
        <taxon>Acetobacteraceae</taxon>
        <taxon>Acetobacter</taxon>
    </lineage>
</organism>
<evidence type="ECO:0000313" key="2">
    <source>
        <dbReference type="Proteomes" id="UP000548726"/>
    </source>
</evidence>
<accession>A0A6V8IB20</accession>
<proteinExistence type="predicted"/>
<reference evidence="1 2" key="1">
    <citation type="journal article" date="2020" name="Cell Rep.">
        <title>Local necrotic cells trigger systemic immune activation via gut microbiome dysbiosis in Drosophila.</title>
        <authorList>
            <person name="Kosakamoto H."/>
            <person name="Yamauchi T."/>
            <person name="Akuzawa-Tokita Y."/>
            <person name="Nishimura K."/>
            <person name="Soga T."/>
            <person name="Murakami T."/>
            <person name="Mori H."/>
            <person name="Yamamoto K."/>
            <person name="Miyazaki R."/>
            <person name="Koto A."/>
            <person name="Miura M."/>
            <person name="Obata F."/>
        </authorList>
    </citation>
    <scope>NUCLEOTIDE SEQUENCE [LARGE SCALE GENOMIC DNA]</scope>
    <source>
        <strain evidence="1 2">Ai</strain>
    </source>
</reference>
<evidence type="ECO:0000313" key="1">
    <source>
        <dbReference type="EMBL" id="GFE94783.1"/>
    </source>
</evidence>
<dbReference type="EMBL" id="BLJP01000019">
    <property type="protein sequence ID" value="GFE94783.1"/>
    <property type="molecule type" value="Genomic_DNA"/>
</dbReference>
<keyword evidence="2" id="KW-1185">Reference proteome</keyword>
<dbReference type="Proteomes" id="UP000548726">
    <property type="component" value="Unassembled WGS sequence"/>
</dbReference>
<gene>
    <name evidence="1" type="ORF">DmAi_28420</name>
</gene>
<comment type="caution">
    <text evidence="1">The sequence shown here is derived from an EMBL/GenBank/DDBJ whole genome shotgun (WGS) entry which is preliminary data.</text>
</comment>
<protein>
    <submittedName>
        <fullName evidence="1">Uncharacterized protein</fullName>
    </submittedName>
</protein>
<dbReference type="AlphaFoldDB" id="A0A6V8IB20"/>